<dbReference type="HOGENOM" id="CLU_050910_0_0_11"/>
<dbReference type="InterPro" id="IPR029063">
    <property type="entry name" value="SAM-dependent_MTases_sf"/>
</dbReference>
<evidence type="ECO:0000256" key="8">
    <source>
        <dbReference type="SAM" id="MobiDB-lite"/>
    </source>
</evidence>
<feature type="binding site" evidence="7">
    <location>
        <position position="132"/>
    </location>
    <ligand>
        <name>S-adenosyl-L-methionine</name>
        <dbReference type="ChEBI" id="CHEBI:59789"/>
    </ligand>
</feature>
<dbReference type="UniPathway" id="UPA00989"/>
<keyword evidence="10" id="KW-1185">Reference proteome</keyword>
<keyword evidence="6 7" id="KW-0819">tRNA processing</keyword>
<evidence type="ECO:0000313" key="10">
    <source>
        <dbReference type="Proteomes" id="UP000009888"/>
    </source>
</evidence>
<dbReference type="HAMAP" id="MF_01057">
    <property type="entry name" value="tRNA_methyltr_TrmB"/>
    <property type="match status" value="1"/>
</dbReference>
<evidence type="ECO:0000256" key="3">
    <source>
        <dbReference type="ARBA" id="ARBA00022603"/>
    </source>
</evidence>
<sequence>MPNTPTSAEMGGEVAPRRHWRIRSFSMRGSRLGRDKEKLFAEHSELLLKMVPGPLETTVDPAAPCNISEQFGREAPLVVEIGPGSGEQGVGYAVRNPQVNMLLVEAWEPGAARCIATAVREKVSNVRILCADAAQALPVLFGLEAAGIDDSEAIIRCADRINPDHPNASNPRAAEVWTFFPDPWRKKRHHKRRLVAPLFAGIAAGMLEDEGVWRMATDWDNYAWQMRDVVEESEFFTNPHRGENPDPNDPEPERGGFAPRWDKRVLTRFEQRGIDAGRTVHDVVAQRRNRA</sequence>
<evidence type="ECO:0000256" key="5">
    <source>
        <dbReference type="ARBA" id="ARBA00022691"/>
    </source>
</evidence>
<evidence type="ECO:0000256" key="6">
    <source>
        <dbReference type="ARBA" id="ARBA00022694"/>
    </source>
</evidence>
<dbReference type="SUPFAM" id="SSF53335">
    <property type="entry name" value="S-adenosyl-L-methionine-dependent methyltransferases"/>
    <property type="match status" value="1"/>
</dbReference>
<keyword evidence="5 7" id="KW-0949">S-adenosyl-L-methionine</keyword>
<feature type="binding site" evidence="7">
    <location>
        <position position="105"/>
    </location>
    <ligand>
        <name>S-adenosyl-L-methionine</name>
        <dbReference type="ChEBI" id="CHEBI:59789"/>
    </ligand>
</feature>
<feature type="binding site" evidence="7">
    <location>
        <position position="218"/>
    </location>
    <ligand>
        <name>substrate</name>
    </ligand>
</feature>
<feature type="region of interest" description="Disordered" evidence="8">
    <location>
        <begin position="237"/>
        <end position="262"/>
    </location>
</feature>
<evidence type="ECO:0000256" key="1">
    <source>
        <dbReference type="ARBA" id="ARBA00000142"/>
    </source>
</evidence>
<dbReference type="Proteomes" id="UP000009888">
    <property type="component" value="Unassembled WGS sequence"/>
</dbReference>
<dbReference type="GO" id="GO:0008176">
    <property type="term" value="F:tRNA (guanine(46)-N7)-methyltransferase activity"/>
    <property type="evidence" value="ECO:0007669"/>
    <property type="project" value="UniProtKB-UniRule"/>
</dbReference>
<feature type="binding site" evidence="7">
    <location>
        <position position="80"/>
    </location>
    <ligand>
        <name>S-adenosyl-L-methionine</name>
        <dbReference type="ChEBI" id="CHEBI:59789"/>
    </ligand>
</feature>
<dbReference type="RefSeq" id="WP_007001704.1">
    <property type="nucleotide sequence ID" value="NZ_JH992956.1"/>
</dbReference>
<comment type="function">
    <text evidence="2 7">Catalyzes the formation of N(7)-methylguanine at position 46 (m7G46) in tRNA.</text>
</comment>
<dbReference type="AlphaFoldDB" id="K9EU98"/>
<comment type="similarity">
    <text evidence="7">Belongs to the class I-like SAM-binding methyltransferase superfamily. TrmB family.</text>
</comment>
<comment type="caution">
    <text evidence="7">Lacks conserved residue(s) required for the propagation of feature annotation.</text>
</comment>
<dbReference type="Pfam" id="PF02390">
    <property type="entry name" value="Methyltransf_4"/>
    <property type="match status" value="2"/>
</dbReference>
<comment type="pathway">
    <text evidence="7">tRNA modification; N(7)-methylguanine-tRNA biosynthesis.</text>
</comment>
<proteinExistence type="inferred from homology"/>
<dbReference type="eggNOG" id="COG0220">
    <property type="taxonomic scope" value="Bacteria"/>
</dbReference>
<evidence type="ECO:0000256" key="2">
    <source>
        <dbReference type="ARBA" id="ARBA00003015"/>
    </source>
</evidence>
<evidence type="ECO:0000256" key="4">
    <source>
        <dbReference type="ARBA" id="ARBA00022679"/>
    </source>
</evidence>
<protein>
    <recommendedName>
        <fullName evidence="7">tRNA (guanine-N(7)-)-methyltransferase</fullName>
        <ecNumber evidence="7">2.1.1.33</ecNumber>
    </recommendedName>
    <alternativeName>
        <fullName evidence="7">tRNA (guanine(46)-N(7))-methyltransferase</fullName>
    </alternativeName>
    <alternativeName>
        <fullName evidence="7">tRNA(m7G46)-methyltransferase</fullName>
    </alternativeName>
</protein>
<dbReference type="PATRIC" id="fig|883066.3.peg.1562"/>
<dbReference type="STRING" id="202789.GCA_001457435_00606"/>
<dbReference type="EC" id="2.1.1.33" evidence="7"/>
<feature type="binding site" evidence="7">
    <location>
        <begin position="267"/>
        <end position="270"/>
    </location>
    <ligand>
        <name>substrate</name>
    </ligand>
</feature>
<dbReference type="Gene3D" id="3.40.50.150">
    <property type="entry name" value="Vaccinia Virus protein VP39"/>
    <property type="match status" value="1"/>
</dbReference>
<gene>
    <name evidence="7" type="primary">trmB</name>
    <name evidence="9" type="ORF">HMPREF9233_01499</name>
</gene>
<dbReference type="PROSITE" id="PS51625">
    <property type="entry name" value="SAM_MT_TRMB"/>
    <property type="match status" value="1"/>
</dbReference>
<organism evidence="9 10">
    <name type="scientific">Actinobaculum massiliense ACS-171-V-Col2</name>
    <dbReference type="NCBI Taxonomy" id="883066"/>
    <lineage>
        <taxon>Bacteria</taxon>
        <taxon>Bacillati</taxon>
        <taxon>Actinomycetota</taxon>
        <taxon>Actinomycetes</taxon>
        <taxon>Actinomycetales</taxon>
        <taxon>Actinomycetaceae</taxon>
        <taxon>Actinobaculum</taxon>
    </lineage>
</organism>
<accession>K9EU98</accession>
<comment type="catalytic activity">
    <reaction evidence="1 7">
        <text>guanosine(46) in tRNA + S-adenosyl-L-methionine = N(7)-methylguanosine(46) in tRNA + S-adenosyl-L-homocysteine</text>
        <dbReference type="Rhea" id="RHEA:42708"/>
        <dbReference type="Rhea" id="RHEA-COMP:10188"/>
        <dbReference type="Rhea" id="RHEA-COMP:10189"/>
        <dbReference type="ChEBI" id="CHEBI:57856"/>
        <dbReference type="ChEBI" id="CHEBI:59789"/>
        <dbReference type="ChEBI" id="CHEBI:74269"/>
        <dbReference type="ChEBI" id="CHEBI:74480"/>
        <dbReference type="EC" id="2.1.1.33"/>
    </reaction>
</comment>
<dbReference type="PANTHER" id="PTHR23417:SF14">
    <property type="entry name" value="PENTACOTRIPEPTIDE-REPEAT REGION OF PRORP DOMAIN-CONTAINING PROTEIN"/>
    <property type="match status" value="1"/>
</dbReference>
<keyword evidence="3 7" id="KW-0489">Methyltransferase</keyword>
<dbReference type="EMBL" id="AGWL01000008">
    <property type="protein sequence ID" value="EKU94552.1"/>
    <property type="molecule type" value="Genomic_DNA"/>
</dbReference>
<dbReference type="InterPro" id="IPR003358">
    <property type="entry name" value="tRNA_(Gua-N-7)_MeTrfase_Trmb"/>
</dbReference>
<dbReference type="InterPro" id="IPR055361">
    <property type="entry name" value="tRNA_methyltr_TrmB_bact"/>
</dbReference>
<comment type="caution">
    <text evidence="9">The sequence shown here is derived from an EMBL/GenBank/DDBJ whole genome shotgun (WGS) entry which is preliminary data.</text>
</comment>
<keyword evidence="4 7" id="KW-0808">Transferase</keyword>
<feature type="binding site" evidence="7">
    <location>
        <position position="186"/>
    </location>
    <ligand>
        <name>substrate</name>
    </ligand>
</feature>
<dbReference type="GO" id="GO:0043527">
    <property type="term" value="C:tRNA methyltransferase complex"/>
    <property type="evidence" value="ECO:0007669"/>
    <property type="project" value="TreeGrafter"/>
</dbReference>
<evidence type="ECO:0000313" key="9">
    <source>
        <dbReference type="EMBL" id="EKU94552.1"/>
    </source>
</evidence>
<feature type="binding site" evidence="7">
    <location>
        <position position="182"/>
    </location>
    <ligand>
        <name>S-adenosyl-L-methionine</name>
        <dbReference type="ChEBI" id="CHEBI:59789"/>
    </ligand>
</feature>
<dbReference type="PANTHER" id="PTHR23417">
    <property type="entry name" value="3-DEOXY-D-MANNO-OCTULOSONIC-ACID TRANSFERASE/TRNA GUANINE-N 7 - -METHYLTRANSFERASE"/>
    <property type="match status" value="1"/>
</dbReference>
<reference evidence="9 10" key="1">
    <citation type="submission" date="2012-09" db="EMBL/GenBank/DDBJ databases">
        <title>The Genome Sequence of Actinobaculum massiliae ACS-171-V-COL2.</title>
        <authorList>
            <consortium name="The Broad Institute Genome Sequencing Platform"/>
            <person name="Earl A."/>
            <person name="Ward D."/>
            <person name="Feldgarden M."/>
            <person name="Gevers D."/>
            <person name="Saerens B."/>
            <person name="Vaneechoutte M."/>
            <person name="Walker B."/>
            <person name="Young S.K."/>
            <person name="Zeng Q."/>
            <person name="Gargeya S."/>
            <person name="Fitzgerald M."/>
            <person name="Haas B."/>
            <person name="Abouelleil A."/>
            <person name="Alvarado L."/>
            <person name="Arachchi H.M."/>
            <person name="Berlin A."/>
            <person name="Chapman S.B."/>
            <person name="Goldberg J."/>
            <person name="Griggs A."/>
            <person name="Gujja S."/>
            <person name="Hansen M."/>
            <person name="Howarth C."/>
            <person name="Imamovic A."/>
            <person name="Larimer J."/>
            <person name="McCowen C."/>
            <person name="Montmayeur A."/>
            <person name="Murphy C."/>
            <person name="Neiman D."/>
            <person name="Pearson M."/>
            <person name="Priest M."/>
            <person name="Roberts A."/>
            <person name="Saif S."/>
            <person name="Shea T."/>
            <person name="Sisk P."/>
            <person name="Sykes S."/>
            <person name="Wortman J."/>
            <person name="Nusbaum C."/>
            <person name="Birren B."/>
        </authorList>
    </citation>
    <scope>NUCLEOTIDE SEQUENCE [LARGE SCALE GENOMIC DNA]</scope>
    <source>
        <strain evidence="10">ACS-171-V-Col2</strain>
    </source>
</reference>
<evidence type="ECO:0000256" key="7">
    <source>
        <dbReference type="HAMAP-Rule" id="MF_01057"/>
    </source>
</evidence>
<name>K9EU98_9ACTO</name>